<evidence type="ECO:0000259" key="3">
    <source>
        <dbReference type="Pfam" id="PF07910"/>
    </source>
</evidence>
<organism evidence="4 5">
    <name type="scientific">Aureobasidium pullulans</name>
    <name type="common">Black yeast</name>
    <name type="synonym">Pullularia pullulans</name>
    <dbReference type="NCBI Taxonomy" id="5580"/>
    <lineage>
        <taxon>Eukaryota</taxon>
        <taxon>Fungi</taxon>
        <taxon>Dikarya</taxon>
        <taxon>Ascomycota</taxon>
        <taxon>Pezizomycotina</taxon>
        <taxon>Dothideomycetes</taxon>
        <taxon>Dothideomycetidae</taxon>
        <taxon>Dothideales</taxon>
        <taxon>Saccotheciaceae</taxon>
        <taxon>Aureobasidium</taxon>
    </lineage>
</organism>
<name>A0A4S9E6T0_AURPU</name>
<dbReference type="EMBL" id="QZAV01000325">
    <property type="protein sequence ID" value="THX29732.1"/>
    <property type="molecule type" value="Genomic_DNA"/>
</dbReference>
<dbReference type="InterPro" id="IPR012462">
    <property type="entry name" value="UFSP1/2_DUB_cat"/>
</dbReference>
<proteinExistence type="predicted"/>
<evidence type="ECO:0000256" key="1">
    <source>
        <dbReference type="ARBA" id="ARBA00022801"/>
    </source>
</evidence>
<dbReference type="Gene3D" id="3.90.70.130">
    <property type="match status" value="1"/>
</dbReference>
<accession>A0A4S9E6T0</accession>
<dbReference type="Pfam" id="PF07910">
    <property type="entry name" value="Peptidase_C78"/>
    <property type="match status" value="1"/>
</dbReference>
<feature type="compositionally biased region" description="Polar residues" evidence="2">
    <location>
        <begin position="126"/>
        <end position="140"/>
    </location>
</feature>
<dbReference type="AlphaFoldDB" id="A0A4S9E6T0"/>
<gene>
    <name evidence="4" type="ORF">D6D10_08848</name>
</gene>
<dbReference type="Proteomes" id="UP000308953">
    <property type="component" value="Unassembled WGS sequence"/>
</dbReference>
<protein>
    <submittedName>
        <fullName evidence="4">DUF1671-domain-containing protein</fullName>
    </submittedName>
</protein>
<evidence type="ECO:0000256" key="2">
    <source>
        <dbReference type="SAM" id="MobiDB-lite"/>
    </source>
</evidence>
<feature type="compositionally biased region" description="Basic and acidic residues" evidence="2">
    <location>
        <begin position="156"/>
        <end position="167"/>
    </location>
</feature>
<keyword evidence="1" id="KW-0378">Hydrolase</keyword>
<dbReference type="GO" id="GO:0016787">
    <property type="term" value="F:hydrolase activity"/>
    <property type="evidence" value="ECO:0007669"/>
    <property type="project" value="UniProtKB-KW"/>
</dbReference>
<feature type="region of interest" description="Disordered" evidence="2">
    <location>
        <begin position="61"/>
        <end position="85"/>
    </location>
</feature>
<reference evidence="4 5" key="1">
    <citation type="submission" date="2018-10" db="EMBL/GenBank/DDBJ databases">
        <title>Fifty Aureobasidium pullulans genomes reveal a recombining polyextremotolerant generalist.</title>
        <authorList>
            <person name="Gostincar C."/>
            <person name="Turk M."/>
            <person name="Zajc J."/>
            <person name="Gunde-Cimerman N."/>
        </authorList>
    </citation>
    <scope>NUCLEOTIDE SEQUENCE [LARGE SCALE GENOMIC DNA]</scope>
    <source>
        <strain evidence="4 5">EXF-9785</strain>
    </source>
</reference>
<evidence type="ECO:0000313" key="4">
    <source>
        <dbReference type="EMBL" id="THX29732.1"/>
    </source>
</evidence>
<evidence type="ECO:0000313" key="5">
    <source>
        <dbReference type="Proteomes" id="UP000308953"/>
    </source>
</evidence>
<comment type="caution">
    <text evidence="4">The sequence shown here is derived from an EMBL/GenBank/DDBJ whole genome shotgun (WGS) entry which is preliminary data.</text>
</comment>
<sequence length="571" mass="65191">MECPFLCGFHTPNDSQAEYHITAHIELQHTPESQFTVEDEDLKLALALQREEEQAFADIRNRDVSSGPSLKPANREKEGAANDDFPYAECPECEEFVHLIELDEHMNTHLSLKYSSDDMAGPDFNEPSSGRPSFQGSTTIARHRGRHDGQPFGKENVGRSAKEKSRELGPYAFEERMPEWMLKKLQEGEPVRRVNRIGRNGQLCTDRIVDNEVPGLVPVIANLCTTPSNNLQAVYVCHPSVQHVFRGQRQTHFCGYRNIQMLVSYLQDTKARDHERFGKNLPGVLRLQEMIEEAWDDGNDVLARQETGGILNTRKWIGTPEVESLCLHLNLPYFQRAFSKTKGKKAHEELLDFVENYFARGSADEQTKLHKTHQAPIYFQQPGHSLTIVGLERFNDGSRNLLVFDPSFGPSQALKSLLVRPSSATVPAKTADHLLKSYRRTIAQLAKYDEFEVLVPRNIQYSLLVPRYQWCGILDTWDARIISDDEVESRIEYDWLMLPSSAWTFDNKWTQHYYYNTPTQGNHSPIQSSIIKPELQVAGHHEFIVEDPVPRPPCSSPVDLSGMMEQMTLWA</sequence>
<feature type="region of interest" description="Disordered" evidence="2">
    <location>
        <begin position="118"/>
        <end position="167"/>
    </location>
</feature>
<feature type="domain" description="UFSP1/2/DUB catalytic" evidence="3">
    <location>
        <begin position="233"/>
        <end position="449"/>
    </location>
</feature>